<dbReference type="InterPro" id="IPR004111">
    <property type="entry name" value="Repressor_TetR_C"/>
</dbReference>
<dbReference type="Gene3D" id="1.10.10.60">
    <property type="entry name" value="Homeodomain-like"/>
    <property type="match status" value="1"/>
</dbReference>
<dbReference type="SUPFAM" id="SSF46689">
    <property type="entry name" value="Homeodomain-like"/>
    <property type="match status" value="1"/>
</dbReference>
<keyword evidence="1" id="KW-0805">Transcription regulation</keyword>
<keyword evidence="3" id="KW-0804">Transcription</keyword>
<dbReference type="InterPro" id="IPR036271">
    <property type="entry name" value="Tet_transcr_reg_TetR-rel_C_sf"/>
</dbReference>
<gene>
    <name evidence="6" type="ORF">AB0I59_35830</name>
</gene>
<dbReference type="PROSITE" id="PS50977">
    <property type="entry name" value="HTH_TETR_2"/>
    <property type="match status" value="1"/>
</dbReference>
<dbReference type="PANTHER" id="PTHR30055:SF151">
    <property type="entry name" value="TRANSCRIPTIONAL REGULATORY PROTEIN"/>
    <property type="match status" value="1"/>
</dbReference>
<keyword evidence="7" id="KW-1185">Reference proteome</keyword>
<reference evidence="6 7" key="1">
    <citation type="submission" date="2024-06" db="EMBL/GenBank/DDBJ databases">
        <title>The Natural Products Discovery Center: Release of the First 8490 Sequenced Strains for Exploring Actinobacteria Biosynthetic Diversity.</title>
        <authorList>
            <person name="Kalkreuter E."/>
            <person name="Kautsar S.A."/>
            <person name="Yang D."/>
            <person name="Bader C.D."/>
            <person name="Teijaro C.N."/>
            <person name="Fluegel L."/>
            <person name="Davis C.M."/>
            <person name="Simpson J.R."/>
            <person name="Lauterbach L."/>
            <person name="Steele A.D."/>
            <person name="Gui C."/>
            <person name="Meng S."/>
            <person name="Li G."/>
            <person name="Viehrig K."/>
            <person name="Ye F."/>
            <person name="Su P."/>
            <person name="Kiefer A.F."/>
            <person name="Nichols A."/>
            <person name="Cepeda A.J."/>
            <person name="Yan W."/>
            <person name="Fan B."/>
            <person name="Jiang Y."/>
            <person name="Adhikari A."/>
            <person name="Zheng C.-J."/>
            <person name="Schuster L."/>
            <person name="Cowan T.M."/>
            <person name="Smanski M.J."/>
            <person name="Chevrette M.G."/>
            <person name="De Carvalho L.P.S."/>
            <person name="Shen B."/>
        </authorList>
    </citation>
    <scope>NUCLEOTIDE SEQUENCE [LARGE SCALE GENOMIC DNA]</scope>
    <source>
        <strain evidence="6 7">NPDC050100</strain>
    </source>
</reference>
<dbReference type="InterPro" id="IPR009057">
    <property type="entry name" value="Homeodomain-like_sf"/>
</dbReference>
<dbReference type="Proteomes" id="UP001551675">
    <property type="component" value="Unassembled WGS sequence"/>
</dbReference>
<organism evidence="6 7">
    <name type="scientific">Microtetraspora glauca</name>
    <dbReference type="NCBI Taxonomy" id="1996"/>
    <lineage>
        <taxon>Bacteria</taxon>
        <taxon>Bacillati</taxon>
        <taxon>Actinomycetota</taxon>
        <taxon>Actinomycetes</taxon>
        <taxon>Streptosporangiales</taxon>
        <taxon>Streptosporangiaceae</taxon>
        <taxon>Microtetraspora</taxon>
    </lineage>
</organism>
<evidence type="ECO:0000313" key="7">
    <source>
        <dbReference type="Proteomes" id="UP001551675"/>
    </source>
</evidence>
<proteinExistence type="predicted"/>
<dbReference type="InterPro" id="IPR050109">
    <property type="entry name" value="HTH-type_TetR-like_transc_reg"/>
</dbReference>
<evidence type="ECO:0000256" key="2">
    <source>
        <dbReference type="ARBA" id="ARBA00023125"/>
    </source>
</evidence>
<name>A0ABV3GRS0_MICGL</name>
<accession>A0ABV3GRS0</accession>
<dbReference type="Pfam" id="PF02909">
    <property type="entry name" value="TetR_C_1"/>
    <property type="match status" value="1"/>
</dbReference>
<evidence type="ECO:0000313" key="6">
    <source>
        <dbReference type="EMBL" id="MEV0973992.1"/>
    </source>
</evidence>
<evidence type="ECO:0000256" key="4">
    <source>
        <dbReference type="PROSITE-ProRule" id="PRU00335"/>
    </source>
</evidence>
<dbReference type="Pfam" id="PF00440">
    <property type="entry name" value="TetR_N"/>
    <property type="match status" value="1"/>
</dbReference>
<dbReference type="EMBL" id="JBFALK010000026">
    <property type="protein sequence ID" value="MEV0973992.1"/>
    <property type="molecule type" value="Genomic_DNA"/>
</dbReference>
<keyword evidence="2 4" id="KW-0238">DNA-binding</keyword>
<feature type="domain" description="HTH tetR-type" evidence="5">
    <location>
        <begin position="32"/>
        <end position="92"/>
    </location>
</feature>
<dbReference type="PANTHER" id="PTHR30055">
    <property type="entry name" value="HTH-TYPE TRANSCRIPTIONAL REGULATOR RUTR"/>
    <property type="match status" value="1"/>
</dbReference>
<evidence type="ECO:0000256" key="1">
    <source>
        <dbReference type="ARBA" id="ARBA00023015"/>
    </source>
</evidence>
<protein>
    <submittedName>
        <fullName evidence="6">TetR/AcrR family transcriptional regulator</fullName>
    </submittedName>
</protein>
<dbReference type="RefSeq" id="WP_061259534.1">
    <property type="nucleotide sequence ID" value="NZ_JBFALK010000026.1"/>
</dbReference>
<feature type="DNA-binding region" description="H-T-H motif" evidence="4">
    <location>
        <begin position="55"/>
        <end position="74"/>
    </location>
</feature>
<comment type="caution">
    <text evidence="6">The sequence shown here is derived from an EMBL/GenBank/DDBJ whole genome shotgun (WGS) entry which is preliminary data.</text>
</comment>
<dbReference type="Gene3D" id="1.10.357.10">
    <property type="entry name" value="Tetracycline Repressor, domain 2"/>
    <property type="match status" value="1"/>
</dbReference>
<evidence type="ECO:0000259" key="5">
    <source>
        <dbReference type="PROSITE" id="PS50977"/>
    </source>
</evidence>
<evidence type="ECO:0000256" key="3">
    <source>
        <dbReference type="ARBA" id="ARBA00023163"/>
    </source>
</evidence>
<dbReference type="SUPFAM" id="SSF48498">
    <property type="entry name" value="Tetracyclin repressor-like, C-terminal domain"/>
    <property type="match status" value="1"/>
</dbReference>
<dbReference type="InterPro" id="IPR001647">
    <property type="entry name" value="HTH_TetR"/>
</dbReference>
<sequence length="247" mass="27348">MPEKDQAGNGEAEEYASIWQRLERPAKPPRTTLTHEQIAATAVAIADEEGLDAVSMRRLAERLGVATMGLYRYVRGKDDVIELMVDAIYGEEGMPETAPDWRATLRGAAWGLRGLILRHPWLVQVTASSGPLTPNLVARTDRLLASLESLDLDADTRMVVVTTVASFVSGTVGADVGLDRLMRREGVARMDDLRALYASRMMWLLGSGRYPAFENYIRQGVRKDESEWRFELGLECVLDGIAARLGI</sequence>